<protein>
    <recommendedName>
        <fullName evidence="4">28S ribosomal protein S14, mitochondrial</fullName>
    </recommendedName>
</protein>
<accession>A0ABD0JKT0</accession>
<dbReference type="GO" id="GO:0005840">
    <property type="term" value="C:ribosome"/>
    <property type="evidence" value="ECO:0007669"/>
    <property type="project" value="UniProtKB-KW"/>
</dbReference>
<dbReference type="GO" id="GO:0005737">
    <property type="term" value="C:cytoplasm"/>
    <property type="evidence" value="ECO:0007669"/>
    <property type="project" value="UniProtKB-ARBA"/>
</dbReference>
<dbReference type="GO" id="GO:1990904">
    <property type="term" value="C:ribonucleoprotein complex"/>
    <property type="evidence" value="ECO:0007669"/>
    <property type="project" value="UniProtKB-KW"/>
</dbReference>
<evidence type="ECO:0000313" key="5">
    <source>
        <dbReference type="EMBL" id="KAK7475642.1"/>
    </source>
</evidence>
<comment type="similarity">
    <text evidence="1">Belongs to the universal ribosomal protein uS14 family.</text>
</comment>
<dbReference type="PANTHER" id="PTHR19836">
    <property type="entry name" value="30S RIBOSOMAL PROTEIN S14"/>
    <property type="match status" value="1"/>
</dbReference>
<proteinExistence type="inferred from homology"/>
<name>A0ABD0JKT0_9CAEN</name>
<gene>
    <name evidence="5" type="ORF">BaRGS_00033135</name>
</gene>
<evidence type="ECO:0000256" key="3">
    <source>
        <dbReference type="ARBA" id="ARBA00023274"/>
    </source>
</evidence>
<dbReference type="AlphaFoldDB" id="A0ABD0JKT0"/>
<dbReference type="InterPro" id="IPR001209">
    <property type="entry name" value="Ribosomal_uS14"/>
</dbReference>
<keyword evidence="6" id="KW-1185">Reference proteome</keyword>
<sequence length="128" mass="15018">MATALIGQAFKSLLGTATQLQTCIRHGHYVNWQMLRDIKRRQCVKELNASRQRLNAVRKNTLLPRELQEIADKEVAALPRDSNYIRVRARCILTSRPRGVLKRWRLSRIMWRHLADYNLMSGTTRSCW</sequence>
<comment type="caution">
    <text evidence="5">The sequence shown here is derived from an EMBL/GenBank/DDBJ whole genome shotgun (WGS) entry which is preliminary data.</text>
</comment>
<evidence type="ECO:0000256" key="4">
    <source>
        <dbReference type="ARBA" id="ARBA00083755"/>
    </source>
</evidence>
<dbReference type="EMBL" id="JACVVK020000399">
    <property type="protein sequence ID" value="KAK7475642.1"/>
    <property type="molecule type" value="Genomic_DNA"/>
</dbReference>
<dbReference type="Gene3D" id="1.10.287.1480">
    <property type="match status" value="1"/>
</dbReference>
<dbReference type="PANTHER" id="PTHR19836:SF19">
    <property type="entry name" value="SMALL RIBOSOMAL SUBUNIT PROTEIN US14M"/>
    <property type="match status" value="1"/>
</dbReference>
<dbReference type="Proteomes" id="UP001519460">
    <property type="component" value="Unassembled WGS sequence"/>
</dbReference>
<keyword evidence="3" id="KW-0687">Ribonucleoprotein</keyword>
<evidence type="ECO:0000256" key="2">
    <source>
        <dbReference type="ARBA" id="ARBA00022980"/>
    </source>
</evidence>
<dbReference type="FunFam" id="1.10.287.1480:FF:000001">
    <property type="entry name" value="30S ribosomal protein S14"/>
    <property type="match status" value="1"/>
</dbReference>
<organism evidence="5 6">
    <name type="scientific">Batillaria attramentaria</name>
    <dbReference type="NCBI Taxonomy" id="370345"/>
    <lineage>
        <taxon>Eukaryota</taxon>
        <taxon>Metazoa</taxon>
        <taxon>Spiralia</taxon>
        <taxon>Lophotrochozoa</taxon>
        <taxon>Mollusca</taxon>
        <taxon>Gastropoda</taxon>
        <taxon>Caenogastropoda</taxon>
        <taxon>Sorbeoconcha</taxon>
        <taxon>Cerithioidea</taxon>
        <taxon>Batillariidae</taxon>
        <taxon>Batillaria</taxon>
    </lineage>
</organism>
<reference evidence="5 6" key="1">
    <citation type="journal article" date="2023" name="Sci. Data">
        <title>Genome assembly of the Korean intertidal mud-creeper Batillaria attramentaria.</title>
        <authorList>
            <person name="Patra A.K."/>
            <person name="Ho P.T."/>
            <person name="Jun S."/>
            <person name="Lee S.J."/>
            <person name="Kim Y."/>
            <person name="Won Y.J."/>
        </authorList>
    </citation>
    <scope>NUCLEOTIDE SEQUENCE [LARGE SCALE GENOMIC DNA]</scope>
    <source>
        <strain evidence="5">Wonlab-2016</strain>
    </source>
</reference>
<dbReference type="SUPFAM" id="SSF57716">
    <property type="entry name" value="Glucocorticoid receptor-like (DNA-binding domain)"/>
    <property type="match status" value="1"/>
</dbReference>
<dbReference type="Pfam" id="PF00253">
    <property type="entry name" value="Ribosomal_S14"/>
    <property type="match status" value="1"/>
</dbReference>
<keyword evidence="2" id="KW-0689">Ribosomal protein</keyword>
<evidence type="ECO:0000313" key="6">
    <source>
        <dbReference type="Proteomes" id="UP001519460"/>
    </source>
</evidence>
<evidence type="ECO:0000256" key="1">
    <source>
        <dbReference type="ARBA" id="ARBA00009083"/>
    </source>
</evidence>